<dbReference type="SUPFAM" id="SSF48264">
    <property type="entry name" value="Cytochrome P450"/>
    <property type="match status" value="1"/>
</dbReference>
<evidence type="ECO:0000256" key="2">
    <source>
        <dbReference type="ARBA" id="ARBA00022617"/>
    </source>
</evidence>
<dbReference type="Gene3D" id="1.10.630.10">
    <property type="entry name" value="Cytochrome P450"/>
    <property type="match status" value="1"/>
</dbReference>
<evidence type="ECO:0000256" key="1">
    <source>
        <dbReference type="ARBA" id="ARBA00001971"/>
    </source>
</evidence>
<dbReference type="PANTHER" id="PTHR24305:SF229">
    <property type="entry name" value="P450, PUTATIVE (EUROFUNG)-RELATED"/>
    <property type="match status" value="1"/>
</dbReference>
<sequence length="509" mass="57956">MFLELSLPRIGVLVALPVIYWIGWVIYARTFHPLSRIPGPFLATVSRLWYMLKIWTEDVEKDERALHEKYGPLVRLAPDEISCSDPEAFADIYRFSNALDKAQFYEPYNTTGFSPHGDVYSCKSDKKHGQRRRITSSVYSMSNVSKSEQYIDTCSDLLTERLGQYADSGKPCDIGEWLHWYTFDIIGELFYGRAFGFVDEGKDQNDWIKSLDKMIPFVCLMGVAPPILRPFVGIGCMLTSAGKEIAKGVKNIGESSARLMKDATDMAQQVFSIYEKSGEKFDYRWGDVEQESYGALFAGSDTTAIAFRSLFYHLMHNPEAYRKLEAEVDQAVNEGRLSMPPTYKEASQLPYLCACIKEALRIHPGAQLSLPRIVPPQGMTLCGQFIPGGYVVGINAAVLHFDKKVFGADTESFNPDRWMDQSRANYMDKFMMAFGGGTRTCLGKNIALIELHKLSPQLVWNYRFEFYDQAKTQWHTRNTFFARQEGVIARVKRRNHLNHESGLGRRGYC</sequence>
<comment type="caution">
    <text evidence="8">The sequence shown here is derived from an EMBL/GenBank/DDBJ whole genome shotgun (WGS) entry which is preliminary data.</text>
</comment>
<proteinExistence type="inferred from homology"/>
<comment type="cofactor">
    <cofactor evidence="1 5">
        <name>heme</name>
        <dbReference type="ChEBI" id="CHEBI:30413"/>
    </cofactor>
</comment>
<dbReference type="PROSITE" id="PS00086">
    <property type="entry name" value="CYTOCHROME_P450"/>
    <property type="match status" value="1"/>
</dbReference>
<evidence type="ECO:0000256" key="4">
    <source>
        <dbReference type="ARBA" id="ARBA00023004"/>
    </source>
</evidence>
<dbReference type="Proteomes" id="UP000434172">
    <property type="component" value="Unassembled WGS sequence"/>
</dbReference>
<dbReference type="InterPro" id="IPR050121">
    <property type="entry name" value="Cytochrome_P450_monoxygenase"/>
</dbReference>
<keyword evidence="9" id="KW-1185">Reference proteome</keyword>
<gene>
    <name evidence="8" type="ORF">GQ607_013973</name>
</gene>
<protein>
    <submittedName>
        <fullName evidence="8">Uncharacterized protein</fullName>
    </submittedName>
</protein>
<dbReference type="PANTHER" id="PTHR24305">
    <property type="entry name" value="CYTOCHROME P450"/>
    <property type="match status" value="1"/>
</dbReference>
<dbReference type="AlphaFoldDB" id="A0A8H3VYE0"/>
<dbReference type="PRINTS" id="PR00463">
    <property type="entry name" value="EP450I"/>
</dbReference>
<organism evidence="8 9">
    <name type="scientific">Colletotrichum asianum</name>
    <dbReference type="NCBI Taxonomy" id="702518"/>
    <lineage>
        <taxon>Eukaryota</taxon>
        <taxon>Fungi</taxon>
        <taxon>Dikarya</taxon>
        <taxon>Ascomycota</taxon>
        <taxon>Pezizomycotina</taxon>
        <taxon>Sordariomycetes</taxon>
        <taxon>Hypocreomycetidae</taxon>
        <taxon>Glomerellales</taxon>
        <taxon>Glomerellaceae</taxon>
        <taxon>Colletotrichum</taxon>
        <taxon>Colletotrichum gloeosporioides species complex</taxon>
    </lineage>
</organism>
<evidence type="ECO:0000256" key="5">
    <source>
        <dbReference type="PIRSR" id="PIRSR602401-1"/>
    </source>
</evidence>
<name>A0A8H3VYE0_9PEZI</name>
<evidence type="ECO:0000256" key="7">
    <source>
        <dbReference type="SAM" id="Phobius"/>
    </source>
</evidence>
<keyword evidence="7" id="KW-1133">Transmembrane helix</keyword>
<keyword evidence="7" id="KW-0472">Membrane</keyword>
<dbReference type="GO" id="GO:0005506">
    <property type="term" value="F:iron ion binding"/>
    <property type="evidence" value="ECO:0007669"/>
    <property type="project" value="InterPro"/>
</dbReference>
<evidence type="ECO:0000256" key="3">
    <source>
        <dbReference type="ARBA" id="ARBA00022723"/>
    </source>
</evidence>
<evidence type="ECO:0000313" key="8">
    <source>
        <dbReference type="EMBL" id="KAF0318841.1"/>
    </source>
</evidence>
<keyword evidence="3 5" id="KW-0479">Metal-binding</keyword>
<dbReference type="InterPro" id="IPR017972">
    <property type="entry name" value="Cyt_P450_CS"/>
</dbReference>
<dbReference type="Pfam" id="PF00067">
    <property type="entry name" value="p450"/>
    <property type="match status" value="1"/>
</dbReference>
<dbReference type="InterPro" id="IPR036396">
    <property type="entry name" value="Cyt_P450_sf"/>
</dbReference>
<dbReference type="OrthoDB" id="3934656at2759"/>
<dbReference type="CDD" id="cd11060">
    <property type="entry name" value="CYP57A1-like"/>
    <property type="match status" value="1"/>
</dbReference>
<feature type="transmembrane region" description="Helical" evidence="7">
    <location>
        <begin position="6"/>
        <end position="27"/>
    </location>
</feature>
<keyword evidence="6" id="KW-0503">Monooxygenase</keyword>
<evidence type="ECO:0000313" key="9">
    <source>
        <dbReference type="Proteomes" id="UP000434172"/>
    </source>
</evidence>
<feature type="binding site" description="axial binding residue" evidence="5">
    <location>
        <position position="441"/>
    </location>
    <ligand>
        <name>heme</name>
        <dbReference type="ChEBI" id="CHEBI:30413"/>
    </ligand>
    <ligandPart>
        <name>Fe</name>
        <dbReference type="ChEBI" id="CHEBI:18248"/>
    </ligandPart>
</feature>
<comment type="similarity">
    <text evidence="6">Belongs to the cytochrome P450 family.</text>
</comment>
<dbReference type="GO" id="GO:0020037">
    <property type="term" value="F:heme binding"/>
    <property type="evidence" value="ECO:0007669"/>
    <property type="project" value="InterPro"/>
</dbReference>
<keyword evidence="2 5" id="KW-0349">Heme</keyword>
<keyword evidence="4 5" id="KW-0408">Iron</keyword>
<keyword evidence="6" id="KW-0560">Oxidoreductase</keyword>
<dbReference type="PRINTS" id="PR00385">
    <property type="entry name" value="P450"/>
</dbReference>
<dbReference type="GO" id="GO:0004497">
    <property type="term" value="F:monooxygenase activity"/>
    <property type="evidence" value="ECO:0007669"/>
    <property type="project" value="UniProtKB-KW"/>
</dbReference>
<accession>A0A8H3VYE0</accession>
<dbReference type="InterPro" id="IPR001128">
    <property type="entry name" value="Cyt_P450"/>
</dbReference>
<dbReference type="InterPro" id="IPR002401">
    <property type="entry name" value="Cyt_P450_E_grp-I"/>
</dbReference>
<evidence type="ECO:0000256" key="6">
    <source>
        <dbReference type="RuleBase" id="RU000461"/>
    </source>
</evidence>
<dbReference type="EMBL" id="WOWK01000104">
    <property type="protein sequence ID" value="KAF0318841.1"/>
    <property type="molecule type" value="Genomic_DNA"/>
</dbReference>
<reference evidence="8 9" key="1">
    <citation type="submission" date="2019-12" db="EMBL/GenBank/DDBJ databases">
        <title>A genome sequence resource for the geographically widespread anthracnose pathogen Colletotrichum asianum.</title>
        <authorList>
            <person name="Meng Y."/>
        </authorList>
    </citation>
    <scope>NUCLEOTIDE SEQUENCE [LARGE SCALE GENOMIC DNA]</scope>
    <source>
        <strain evidence="8 9">ICMP 18580</strain>
    </source>
</reference>
<keyword evidence="7" id="KW-0812">Transmembrane</keyword>
<dbReference type="GO" id="GO:0016705">
    <property type="term" value="F:oxidoreductase activity, acting on paired donors, with incorporation or reduction of molecular oxygen"/>
    <property type="evidence" value="ECO:0007669"/>
    <property type="project" value="InterPro"/>
</dbReference>